<accession>A0A101SRM2</accession>
<feature type="transmembrane region" description="Helical" evidence="6">
    <location>
        <begin position="168"/>
        <end position="187"/>
    </location>
</feature>
<dbReference type="AlphaFoldDB" id="A0A101SRM2"/>
<dbReference type="STRING" id="285568.AQJ66_29795"/>
<dbReference type="PANTHER" id="PTHR43229">
    <property type="entry name" value="NODULATION PROTEIN J"/>
    <property type="match status" value="1"/>
</dbReference>
<dbReference type="EMBL" id="LMWX01000056">
    <property type="protein sequence ID" value="KUN78957.1"/>
    <property type="molecule type" value="Genomic_DNA"/>
</dbReference>
<evidence type="ECO:0000259" key="7">
    <source>
        <dbReference type="PROSITE" id="PS51012"/>
    </source>
</evidence>
<keyword evidence="9" id="KW-1185">Reference proteome</keyword>
<dbReference type="OrthoDB" id="3370990at2"/>
<name>A0A101SRM2_9ACTN</name>
<dbReference type="Pfam" id="PF01061">
    <property type="entry name" value="ABC2_membrane"/>
    <property type="match status" value="1"/>
</dbReference>
<dbReference type="InterPro" id="IPR000412">
    <property type="entry name" value="ABC_2_transport"/>
</dbReference>
<evidence type="ECO:0000256" key="1">
    <source>
        <dbReference type="ARBA" id="ARBA00004141"/>
    </source>
</evidence>
<evidence type="ECO:0000256" key="3">
    <source>
        <dbReference type="ARBA" id="ARBA00022989"/>
    </source>
</evidence>
<dbReference type="GO" id="GO:0140359">
    <property type="term" value="F:ABC-type transporter activity"/>
    <property type="evidence" value="ECO:0007669"/>
    <property type="project" value="InterPro"/>
</dbReference>
<feature type="transmembrane region" description="Helical" evidence="6">
    <location>
        <begin position="101"/>
        <end position="127"/>
    </location>
</feature>
<feature type="domain" description="ABC transmembrane type-2" evidence="7">
    <location>
        <begin position="23"/>
        <end position="259"/>
    </location>
</feature>
<keyword evidence="3 6" id="KW-1133">Transmembrane helix</keyword>
<comment type="caution">
    <text evidence="8">The sequence shown here is derived from an EMBL/GenBank/DDBJ whole genome shotgun (WGS) entry which is preliminary data.</text>
</comment>
<keyword evidence="2 6" id="KW-0812">Transmembrane</keyword>
<sequence>MNLLADGWTLTQRRLFRLRHKPGTLLTMLMMPSAFVVLFGFVFGTAIRVPGTSDYRAFMMPGLFAMTTGTALTTTMVEVATDQARGVMERLRSLPTHRVSVPLGQSGAEGILGAYGLAVLMVCGLAVGWRPHNGVLPTLFGIGLLLLFRYTLAWVGAYLGLVVRSARTAAGLTPLTLPLTMVSNALVPTDRMPVWLRTICEWNPLSSMATATRKLFGNPGAPGPDAGWPLTHPVAASLLWAGLLLLIFVPLSARRFARAGL</sequence>
<dbReference type="PROSITE" id="PS51012">
    <property type="entry name" value="ABC_TM2"/>
    <property type="match status" value="1"/>
</dbReference>
<reference evidence="8 9" key="1">
    <citation type="submission" date="2015-10" db="EMBL/GenBank/DDBJ databases">
        <title>Draft genome sequence of Streptomyces bungoensis DSM 41781, type strain for the species Streptomyces bungoensis.</title>
        <authorList>
            <person name="Ruckert C."/>
            <person name="Winkler A."/>
            <person name="Kalinowski J."/>
            <person name="Kampfer P."/>
            <person name="Glaeser S."/>
        </authorList>
    </citation>
    <scope>NUCLEOTIDE SEQUENCE [LARGE SCALE GENOMIC DNA]</scope>
    <source>
        <strain evidence="8 9">DSM 41781</strain>
    </source>
</reference>
<gene>
    <name evidence="8" type="ORF">AQJ66_29795</name>
</gene>
<feature type="transmembrane region" description="Helical" evidence="6">
    <location>
        <begin position="234"/>
        <end position="253"/>
    </location>
</feature>
<comment type="similarity">
    <text evidence="6">Belongs to the ABC-2 integral membrane protein family.</text>
</comment>
<evidence type="ECO:0000256" key="4">
    <source>
        <dbReference type="ARBA" id="ARBA00023136"/>
    </source>
</evidence>
<dbReference type="RefSeq" id="WP_061928343.1">
    <property type="nucleotide sequence ID" value="NZ_KQ948870.1"/>
</dbReference>
<evidence type="ECO:0000256" key="5">
    <source>
        <dbReference type="ARBA" id="ARBA00023251"/>
    </source>
</evidence>
<organism evidence="8 9">
    <name type="scientific">Streptomyces bungoensis</name>
    <dbReference type="NCBI Taxonomy" id="285568"/>
    <lineage>
        <taxon>Bacteria</taxon>
        <taxon>Bacillati</taxon>
        <taxon>Actinomycetota</taxon>
        <taxon>Actinomycetes</taxon>
        <taxon>Kitasatosporales</taxon>
        <taxon>Streptomycetaceae</taxon>
        <taxon>Streptomyces</taxon>
    </lineage>
</organism>
<evidence type="ECO:0000313" key="8">
    <source>
        <dbReference type="EMBL" id="KUN78957.1"/>
    </source>
</evidence>
<keyword evidence="5" id="KW-0046">Antibiotic resistance</keyword>
<protein>
    <recommendedName>
        <fullName evidence="6">Transport permease protein</fullName>
    </recommendedName>
</protein>
<dbReference type="InterPro" id="IPR013525">
    <property type="entry name" value="ABC2_TM"/>
</dbReference>
<feature type="transmembrane region" description="Helical" evidence="6">
    <location>
        <begin position="139"/>
        <end position="161"/>
    </location>
</feature>
<comment type="subcellular location">
    <subcellularLocation>
        <location evidence="6">Cell membrane</location>
        <topology evidence="6">Multi-pass membrane protein</topology>
    </subcellularLocation>
    <subcellularLocation>
        <location evidence="1">Membrane</location>
        <topology evidence="1">Multi-pass membrane protein</topology>
    </subcellularLocation>
</comment>
<feature type="transmembrane region" description="Helical" evidence="6">
    <location>
        <begin position="58"/>
        <end position="80"/>
    </location>
</feature>
<dbReference type="GO" id="GO:0043190">
    <property type="term" value="C:ATP-binding cassette (ABC) transporter complex"/>
    <property type="evidence" value="ECO:0007669"/>
    <property type="project" value="InterPro"/>
</dbReference>
<evidence type="ECO:0000313" key="9">
    <source>
        <dbReference type="Proteomes" id="UP000053024"/>
    </source>
</evidence>
<keyword evidence="4 6" id="KW-0472">Membrane</keyword>
<dbReference type="Proteomes" id="UP000053024">
    <property type="component" value="Unassembled WGS sequence"/>
</dbReference>
<feature type="transmembrane region" description="Helical" evidence="6">
    <location>
        <begin position="23"/>
        <end position="46"/>
    </location>
</feature>
<dbReference type="GO" id="GO:0046677">
    <property type="term" value="P:response to antibiotic"/>
    <property type="evidence" value="ECO:0007669"/>
    <property type="project" value="UniProtKB-KW"/>
</dbReference>
<keyword evidence="6" id="KW-1003">Cell membrane</keyword>
<dbReference type="InterPro" id="IPR047817">
    <property type="entry name" value="ABC2_TM_bact-type"/>
</dbReference>
<dbReference type="PIRSF" id="PIRSF006648">
    <property type="entry name" value="DrrB"/>
    <property type="match status" value="1"/>
</dbReference>
<dbReference type="PANTHER" id="PTHR43229:SF2">
    <property type="entry name" value="NODULATION PROTEIN J"/>
    <property type="match status" value="1"/>
</dbReference>
<evidence type="ECO:0000256" key="2">
    <source>
        <dbReference type="ARBA" id="ARBA00022692"/>
    </source>
</evidence>
<proteinExistence type="inferred from homology"/>
<evidence type="ECO:0000256" key="6">
    <source>
        <dbReference type="RuleBase" id="RU361157"/>
    </source>
</evidence>
<dbReference type="InterPro" id="IPR051784">
    <property type="entry name" value="Nod_factor_ABC_transporter"/>
</dbReference>
<keyword evidence="6" id="KW-0813">Transport</keyword>